<reference evidence="1" key="2">
    <citation type="journal article" date="2015" name="Fish Shellfish Immunol.">
        <title>Early steps in the European eel (Anguilla anguilla)-Vibrio vulnificus interaction in the gills: Role of the RtxA13 toxin.</title>
        <authorList>
            <person name="Callol A."/>
            <person name="Pajuelo D."/>
            <person name="Ebbesson L."/>
            <person name="Teles M."/>
            <person name="MacKenzie S."/>
            <person name="Amaro C."/>
        </authorList>
    </citation>
    <scope>NUCLEOTIDE SEQUENCE</scope>
</reference>
<reference evidence="1" key="1">
    <citation type="submission" date="2014-11" db="EMBL/GenBank/DDBJ databases">
        <authorList>
            <person name="Amaro Gonzalez C."/>
        </authorList>
    </citation>
    <scope>NUCLEOTIDE SEQUENCE</scope>
</reference>
<dbReference type="EMBL" id="GBXM01093324">
    <property type="protein sequence ID" value="JAH15253.1"/>
    <property type="molecule type" value="Transcribed_RNA"/>
</dbReference>
<dbReference type="AlphaFoldDB" id="A0A0E9QGN2"/>
<protein>
    <submittedName>
        <fullName evidence="1">Uncharacterized protein</fullName>
    </submittedName>
</protein>
<sequence length="22" mass="2501">MCRTYKINLTFLRTSPATPSPC</sequence>
<name>A0A0E9QGN2_ANGAN</name>
<accession>A0A0E9QGN2</accession>
<evidence type="ECO:0000313" key="1">
    <source>
        <dbReference type="EMBL" id="JAH15253.1"/>
    </source>
</evidence>
<proteinExistence type="predicted"/>
<organism evidence="1">
    <name type="scientific">Anguilla anguilla</name>
    <name type="common">European freshwater eel</name>
    <name type="synonym">Muraena anguilla</name>
    <dbReference type="NCBI Taxonomy" id="7936"/>
    <lineage>
        <taxon>Eukaryota</taxon>
        <taxon>Metazoa</taxon>
        <taxon>Chordata</taxon>
        <taxon>Craniata</taxon>
        <taxon>Vertebrata</taxon>
        <taxon>Euteleostomi</taxon>
        <taxon>Actinopterygii</taxon>
        <taxon>Neopterygii</taxon>
        <taxon>Teleostei</taxon>
        <taxon>Anguilliformes</taxon>
        <taxon>Anguillidae</taxon>
        <taxon>Anguilla</taxon>
    </lineage>
</organism>